<dbReference type="PATRIC" id="fig|1605367.3.peg.3654"/>
<dbReference type="GO" id="GO:0005737">
    <property type="term" value="C:cytoplasm"/>
    <property type="evidence" value="ECO:0007669"/>
    <property type="project" value="UniProtKB-SubCell"/>
</dbReference>
<evidence type="ECO:0000259" key="8">
    <source>
        <dbReference type="Pfam" id="PF00171"/>
    </source>
</evidence>
<dbReference type="InterPro" id="IPR020593">
    <property type="entry name" value="G-glutamylP_reductase_CS"/>
</dbReference>
<dbReference type="PROSITE" id="PS01223">
    <property type="entry name" value="PROA"/>
    <property type="match status" value="1"/>
</dbReference>
<evidence type="ECO:0000256" key="2">
    <source>
        <dbReference type="ARBA" id="ARBA00022605"/>
    </source>
</evidence>
<dbReference type="RefSeq" id="WP_055148247.1">
    <property type="nucleotide sequence ID" value="NZ_JXSZ01000009.1"/>
</dbReference>
<dbReference type="InterPro" id="IPR012134">
    <property type="entry name" value="Glu-5-SA_DH"/>
</dbReference>
<dbReference type="PIRSF" id="PIRSF000151">
    <property type="entry name" value="GPR"/>
    <property type="match status" value="1"/>
</dbReference>
<keyword evidence="4 7" id="KW-0521">NADP</keyword>
<evidence type="ECO:0000256" key="1">
    <source>
        <dbReference type="ARBA" id="ARBA00004985"/>
    </source>
</evidence>
<dbReference type="InterPro" id="IPR015590">
    <property type="entry name" value="Aldehyde_DH_dom"/>
</dbReference>
<dbReference type="InterPro" id="IPR016162">
    <property type="entry name" value="Ald_DH_N"/>
</dbReference>
<dbReference type="AlphaFoldDB" id="A0A0P7C1F6"/>
<dbReference type="CDD" id="cd07079">
    <property type="entry name" value="ALDH_F18-19_ProA-GPR"/>
    <property type="match status" value="1"/>
</dbReference>
<dbReference type="Proteomes" id="UP000050454">
    <property type="component" value="Unassembled WGS sequence"/>
</dbReference>
<accession>A0A0P7C1F6</accession>
<dbReference type="STRING" id="1605367.AFM12_11300"/>
<evidence type="ECO:0000256" key="7">
    <source>
        <dbReference type="HAMAP-Rule" id="MF_00412"/>
    </source>
</evidence>
<dbReference type="GO" id="GO:0004350">
    <property type="term" value="F:glutamate-5-semialdehyde dehydrogenase activity"/>
    <property type="evidence" value="ECO:0007669"/>
    <property type="project" value="UniProtKB-UniRule"/>
</dbReference>
<name>A0A0P7C1F6_9BACT</name>
<comment type="caution">
    <text evidence="9">The sequence shown here is derived from an EMBL/GenBank/DDBJ whole genome shotgun (WGS) entry which is preliminary data.</text>
</comment>
<dbReference type="GO" id="GO:0055129">
    <property type="term" value="P:L-proline biosynthetic process"/>
    <property type="evidence" value="ECO:0007669"/>
    <property type="project" value="UniProtKB-UniRule"/>
</dbReference>
<dbReference type="HAMAP" id="MF_00412">
    <property type="entry name" value="ProA"/>
    <property type="match status" value="1"/>
</dbReference>
<dbReference type="EMBL" id="LGTQ01000009">
    <property type="protein sequence ID" value="KPM47829.1"/>
    <property type="molecule type" value="Genomic_DNA"/>
</dbReference>
<comment type="function">
    <text evidence="7">Catalyzes the NADPH-dependent reduction of L-glutamate 5-phosphate into L-glutamate 5-semialdehyde and phosphate. The product spontaneously undergoes cyclization to form 1-pyrroline-5-carboxylate.</text>
</comment>
<evidence type="ECO:0000256" key="3">
    <source>
        <dbReference type="ARBA" id="ARBA00022650"/>
    </source>
</evidence>
<evidence type="ECO:0000256" key="6">
    <source>
        <dbReference type="ARBA" id="ARBA00049024"/>
    </source>
</evidence>
<dbReference type="SUPFAM" id="SSF53720">
    <property type="entry name" value="ALDH-like"/>
    <property type="match status" value="1"/>
</dbReference>
<protein>
    <recommendedName>
        <fullName evidence="7">Gamma-glutamyl phosphate reductase</fullName>
        <shortName evidence="7">GPR</shortName>
        <ecNumber evidence="7">1.2.1.41</ecNumber>
    </recommendedName>
    <alternativeName>
        <fullName evidence="7">Glutamate-5-semialdehyde dehydrogenase</fullName>
    </alternativeName>
    <alternativeName>
        <fullName evidence="7">Glutamyl-gamma-semialdehyde dehydrogenase</fullName>
        <shortName evidence="7">GSA dehydrogenase</shortName>
    </alternativeName>
</protein>
<dbReference type="NCBIfam" id="TIGR00407">
    <property type="entry name" value="proA"/>
    <property type="match status" value="1"/>
</dbReference>
<evidence type="ECO:0000313" key="10">
    <source>
        <dbReference type="Proteomes" id="UP000050454"/>
    </source>
</evidence>
<sequence length="417" mass="45980">MEQQKAEDFFKQSRKASKAIARLNSTEKAKLLTDLAELIEKEVEEIKVENKKDLDRMETSDPKYDRLLLTDERIAGLSNSLRTVAKLEDPVGKVLLEKTLPNGLKLSKIADPLGVVGIIYESRPNVTVDVASLCLRSGNAAILKGGKEAHFSNTYLVSLIHKVLSNNGLPTKVVTLLPTDRSYTAALLNAEDYVDVIIPRGSAGLINYVRENSMIPTIETGAGVCHTYVEKTGNPSMAAAILVNAKVTRPSVCNSLDCAVLDEEVLETVIPQVLEGFKEYDVEVYADEKSYPVFEKNGYTKLKKASSEDFGKEWLDYKVSFKTVNGIDEALEHIEENSSRHSEAIITENSDLAIKFIKEVDAASVYHNASTRFTDGEEFGLGAEIGISTQKLHARGPFALEKLVTEKWVVLGKGQIR</sequence>
<feature type="domain" description="Aldehyde dehydrogenase" evidence="8">
    <location>
        <begin position="3"/>
        <end position="288"/>
    </location>
</feature>
<comment type="pathway">
    <text evidence="1 7">Amino-acid biosynthesis; L-proline biosynthesis; L-glutamate 5-semialdehyde from L-glutamate: step 2/2.</text>
</comment>
<keyword evidence="7" id="KW-0963">Cytoplasm</keyword>
<dbReference type="GO" id="GO:0050661">
    <property type="term" value="F:NADP binding"/>
    <property type="evidence" value="ECO:0007669"/>
    <property type="project" value="InterPro"/>
</dbReference>
<dbReference type="PANTHER" id="PTHR11063">
    <property type="entry name" value="GLUTAMATE SEMIALDEHYDE DEHYDROGENASE"/>
    <property type="match status" value="1"/>
</dbReference>
<keyword evidence="5 7" id="KW-0560">Oxidoreductase</keyword>
<dbReference type="OrthoDB" id="9809970at2"/>
<proteinExistence type="inferred from homology"/>
<dbReference type="EC" id="1.2.1.41" evidence="7"/>
<dbReference type="InterPro" id="IPR016163">
    <property type="entry name" value="Ald_DH_C"/>
</dbReference>
<evidence type="ECO:0000256" key="5">
    <source>
        <dbReference type="ARBA" id="ARBA00023002"/>
    </source>
</evidence>
<organism evidence="9 10">
    <name type="scientific">Jiulongibacter sediminis</name>
    <dbReference type="NCBI Taxonomy" id="1605367"/>
    <lineage>
        <taxon>Bacteria</taxon>
        <taxon>Pseudomonadati</taxon>
        <taxon>Bacteroidota</taxon>
        <taxon>Cytophagia</taxon>
        <taxon>Cytophagales</taxon>
        <taxon>Leadbetterellaceae</taxon>
        <taxon>Jiulongibacter</taxon>
    </lineage>
</organism>
<comment type="catalytic activity">
    <reaction evidence="6 7">
        <text>L-glutamate 5-semialdehyde + phosphate + NADP(+) = L-glutamyl 5-phosphate + NADPH + H(+)</text>
        <dbReference type="Rhea" id="RHEA:19541"/>
        <dbReference type="ChEBI" id="CHEBI:15378"/>
        <dbReference type="ChEBI" id="CHEBI:43474"/>
        <dbReference type="ChEBI" id="CHEBI:57783"/>
        <dbReference type="ChEBI" id="CHEBI:58066"/>
        <dbReference type="ChEBI" id="CHEBI:58274"/>
        <dbReference type="ChEBI" id="CHEBI:58349"/>
        <dbReference type="EC" id="1.2.1.41"/>
    </reaction>
</comment>
<evidence type="ECO:0000313" key="9">
    <source>
        <dbReference type="EMBL" id="KPM47829.1"/>
    </source>
</evidence>
<keyword evidence="10" id="KW-1185">Reference proteome</keyword>
<comment type="subcellular location">
    <subcellularLocation>
        <location evidence="7">Cytoplasm</location>
    </subcellularLocation>
</comment>
<keyword evidence="2 7" id="KW-0028">Amino-acid biosynthesis</keyword>
<dbReference type="NCBIfam" id="NF001221">
    <property type="entry name" value="PRK00197.1"/>
    <property type="match status" value="1"/>
</dbReference>
<dbReference type="Pfam" id="PF00171">
    <property type="entry name" value="Aldedh"/>
    <property type="match status" value="1"/>
</dbReference>
<gene>
    <name evidence="7" type="primary">proA</name>
    <name evidence="9" type="ORF">AFM12_11300</name>
</gene>
<keyword evidence="3 7" id="KW-0641">Proline biosynthesis</keyword>
<comment type="similarity">
    <text evidence="7">Belongs to the gamma-glutamyl phosphate reductase family.</text>
</comment>
<dbReference type="Gene3D" id="3.40.309.10">
    <property type="entry name" value="Aldehyde Dehydrogenase, Chain A, domain 2"/>
    <property type="match status" value="1"/>
</dbReference>
<dbReference type="PANTHER" id="PTHR11063:SF8">
    <property type="entry name" value="DELTA-1-PYRROLINE-5-CARBOXYLATE SYNTHASE"/>
    <property type="match status" value="1"/>
</dbReference>
<reference evidence="9 10" key="1">
    <citation type="submission" date="2015-07" db="EMBL/GenBank/DDBJ databases">
        <title>The draft genome sequence of Leadbetterella sp. JN14-9.</title>
        <authorList>
            <person name="Liu Y."/>
            <person name="Du J."/>
            <person name="Shao Z."/>
        </authorList>
    </citation>
    <scope>NUCLEOTIDE SEQUENCE [LARGE SCALE GENOMIC DNA]</scope>
    <source>
        <strain evidence="9 10">JN14-9</strain>
    </source>
</reference>
<dbReference type="Gene3D" id="3.40.605.10">
    <property type="entry name" value="Aldehyde Dehydrogenase, Chain A, domain 1"/>
    <property type="match status" value="1"/>
</dbReference>
<dbReference type="UniPathway" id="UPA00098">
    <property type="reaction ID" value="UER00360"/>
</dbReference>
<dbReference type="InterPro" id="IPR016161">
    <property type="entry name" value="Ald_DH/histidinol_DH"/>
</dbReference>
<dbReference type="InterPro" id="IPR000965">
    <property type="entry name" value="GPR_dom"/>
</dbReference>
<evidence type="ECO:0000256" key="4">
    <source>
        <dbReference type="ARBA" id="ARBA00022857"/>
    </source>
</evidence>